<feature type="transmembrane region" description="Helical" evidence="6">
    <location>
        <begin position="75"/>
        <end position="96"/>
    </location>
</feature>
<name>A0A1M5HAI9_9BACT</name>
<keyword evidence="4 6" id="KW-1133">Transmembrane helix</keyword>
<feature type="transmembrane region" description="Helical" evidence="6">
    <location>
        <begin position="43"/>
        <end position="63"/>
    </location>
</feature>
<evidence type="ECO:0000256" key="4">
    <source>
        <dbReference type="ARBA" id="ARBA00022989"/>
    </source>
</evidence>
<dbReference type="Proteomes" id="UP000184076">
    <property type="component" value="Unassembled WGS sequence"/>
</dbReference>
<gene>
    <name evidence="7" type="ORF">SAMN02745206_03320</name>
</gene>
<keyword evidence="5 6" id="KW-0472">Membrane</keyword>
<keyword evidence="2" id="KW-1003">Cell membrane</keyword>
<accession>A0A1M5HAI9</accession>
<evidence type="ECO:0000256" key="6">
    <source>
        <dbReference type="SAM" id="Phobius"/>
    </source>
</evidence>
<keyword evidence="3 6" id="KW-0812">Transmembrane</keyword>
<evidence type="ECO:0000256" key="5">
    <source>
        <dbReference type="ARBA" id="ARBA00023136"/>
    </source>
</evidence>
<dbReference type="AlphaFoldDB" id="A0A1M5HAI9"/>
<feature type="transmembrane region" description="Helical" evidence="6">
    <location>
        <begin position="116"/>
        <end position="136"/>
    </location>
</feature>
<dbReference type="InterPro" id="IPR001123">
    <property type="entry name" value="LeuE-type"/>
</dbReference>
<dbReference type="EMBL" id="FQVB01000043">
    <property type="protein sequence ID" value="SHG13030.1"/>
    <property type="molecule type" value="Genomic_DNA"/>
</dbReference>
<dbReference type="PANTHER" id="PTHR38825">
    <property type="entry name" value="LYSINE EXPORTER PROTEIN (LYSE/YGGA)"/>
    <property type="match status" value="1"/>
</dbReference>
<organism evidence="7 8">
    <name type="scientific">Desulfacinum infernum DSM 9756</name>
    <dbReference type="NCBI Taxonomy" id="1121391"/>
    <lineage>
        <taxon>Bacteria</taxon>
        <taxon>Pseudomonadati</taxon>
        <taxon>Thermodesulfobacteriota</taxon>
        <taxon>Syntrophobacteria</taxon>
        <taxon>Syntrophobacterales</taxon>
        <taxon>Syntrophobacteraceae</taxon>
        <taxon>Desulfacinum</taxon>
    </lineage>
</organism>
<dbReference type="PANTHER" id="PTHR38825:SF1">
    <property type="entry name" value="TRANSPORTER, LYSE FAMILY"/>
    <property type="match status" value="1"/>
</dbReference>
<reference evidence="8" key="1">
    <citation type="submission" date="2016-11" db="EMBL/GenBank/DDBJ databases">
        <authorList>
            <person name="Varghese N."/>
            <person name="Submissions S."/>
        </authorList>
    </citation>
    <scope>NUCLEOTIDE SEQUENCE [LARGE SCALE GENOMIC DNA]</scope>
    <source>
        <strain evidence="8">DSM 9756</strain>
    </source>
</reference>
<proteinExistence type="predicted"/>
<protein>
    <submittedName>
        <fullName evidence="7">Threonine/homoserine/homoserine lactone efflux protein</fullName>
    </submittedName>
</protein>
<dbReference type="GO" id="GO:0005886">
    <property type="term" value="C:plasma membrane"/>
    <property type="evidence" value="ECO:0007669"/>
    <property type="project" value="UniProtKB-SubCell"/>
</dbReference>
<dbReference type="GO" id="GO:0006865">
    <property type="term" value="P:amino acid transport"/>
    <property type="evidence" value="ECO:0007669"/>
    <property type="project" value="InterPro"/>
</dbReference>
<comment type="subcellular location">
    <subcellularLocation>
        <location evidence="1">Cell membrane</location>
        <topology evidence="1">Multi-pass membrane protein</topology>
    </subcellularLocation>
</comment>
<dbReference type="RefSeq" id="WP_218588494.1">
    <property type="nucleotide sequence ID" value="NZ_FQVB01000043.1"/>
</dbReference>
<keyword evidence="8" id="KW-1185">Reference proteome</keyword>
<sequence length="218" mass="23436">MMELLAVGAGSFTVALSGALMPGPLFTITITESAQRGFRAGPLLMTGHSLLELVVVAAVVLGLGPYLKMPSVMGLIALFGGGFLVFMGVDMVRSAAGLSLTLDPRDPEASSKGRHPVVLGVLASLSNPYWTLWWATIGLGYLVASMKLGTWGVVAFFLGHIAADYAWYSLLSLGVSKGTRFMGDRGYRWMIRCCGVFLLFFGAWFLWAAKGFLTRWLA</sequence>
<dbReference type="STRING" id="1121391.SAMN02745206_03320"/>
<dbReference type="Pfam" id="PF01810">
    <property type="entry name" value="LysE"/>
    <property type="match status" value="1"/>
</dbReference>
<feature type="transmembrane region" description="Helical" evidence="6">
    <location>
        <begin position="148"/>
        <end position="169"/>
    </location>
</feature>
<evidence type="ECO:0000256" key="3">
    <source>
        <dbReference type="ARBA" id="ARBA00022692"/>
    </source>
</evidence>
<evidence type="ECO:0000256" key="2">
    <source>
        <dbReference type="ARBA" id="ARBA00022475"/>
    </source>
</evidence>
<evidence type="ECO:0000256" key="1">
    <source>
        <dbReference type="ARBA" id="ARBA00004651"/>
    </source>
</evidence>
<evidence type="ECO:0000313" key="7">
    <source>
        <dbReference type="EMBL" id="SHG13030.1"/>
    </source>
</evidence>
<feature type="transmembrane region" description="Helical" evidence="6">
    <location>
        <begin position="189"/>
        <end position="209"/>
    </location>
</feature>
<evidence type="ECO:0000313" key="8">
    <source>
        <dbReference type="Proteomes" id="UP000184076"/>
    </source>
</evidence>